<evidence type="ECO:0000256" key="2">
    <source>
        <dbReference type="SAM" id="SignalP"/>
    </source>
</evidence>
<dbReference type="EMBL" id="JAVDQD010000002">
    <property type="protein sequence ID" value="MDR6238674.1"/>
    <property type="molecule type" value="Genomic_DNA"/>
</dbReference>
<dbReference type="Gene3D" id="2.60.40.10">
    <property type="entry name" value="Immunoglobulins"/>
    <property type="match status" value="1"/>
</dbReference>
<keyword evidence="5" id="KW-1185">Reference proteome</keyword>
<dbReference type="Proteomes" id="UP001185092">
    <property type="component" value="Unassembled WGS sequence"/>
</dbReference>
<dbReference type="InterPro" id="IPR008964">
    <property type="entry name" value="Invasin/intimin_cell_adhesion"/>
</dbReference>
<protein>
    <submittedName>
        <fullName evidence="4">1,4-alpha-glucan branching enzyme</fullName>
    </submittedName>
</protein>
<evidence type="ECO:0000313" key="4">
    <source>
        <dbReference type="EMBL" id="MDR6238674.1"/>
    </source>
</evidence>
<reference evidence="4" key="1">
    <citation type="submission" date="2023-07" db="EMBL/GenBank/DDBJ databases">
        <title>Genomic Encyclopedia of Type Strains, Phase IV (KMG-IV): sequencing the most valuable type-strain genomes for metagenomic binning, comparative biology and taxonomic classification.</title>
        <authorList>
            <person name="Goeker M."/>
        </authorList>
    </citation>
    <scope>NUCLEOTIDE SEQUENCE</scope>
    <source>
        <strain evidence="4">DSM 26174</strain>
    </source>
</reference>
<keyword evidence="1" id="KW-0119">Carbohydrate metabolism</keyword>
<evidence type="ECO:0000256" key="1">
    <source>
        <dbReference type="ARBA" id="ARBA00023277"/>
    </source>
</evidence>
<feature type="signal peptide" evidence="2">
    <location>
        <begin position="1"/>
        <end position="22"/>
    </location>
</feature>
<dbReference type="Pfam" id="PF18676">
    <property type="entry name" value="MBG_2"/>
    <property type="match status" value="1"/>
</dbReference>
<comment type="caution">
    <text evidence="4">The sequence shown here is derived from an EMBL/GenBank/DDBJ whole genome shotgun (WGS) entry which is preliminary data.</text>
</comment>
<dbReference type="Gene3D" id="2.60.40.1080">
    <property type="match status" value="1"/>
</dbReference>
<dbReference type="Pfam" id="PF00128">
    <property type="entry name" value="Alpha-amylase"/>
    <property type="match status" value="1"/>
</dbReference>
<keyword evidence="2" id="KW-0732">Signal</keyword>
<dbReference type="InterPro" id="IPR026444">
    <property type="entry name" value="Secre_tail"/>
</dbReference>
<evidence type="ECO:0000313" key="5">
    <source>
        <dbReference type="Proteomes" id="UP001185092"/>
    </source>
</evidence>
<dbReference type="SUPFAM" id="SSF81296">
    <property type="entry name" value="E set domains"/>
    <property type="match status" value="1"/>
</dbReference>
<dbReference type="InterPro" id="IPR041286">
    <property type="entry name" value="MBG_2"/>
</dbReference>
<dbReference type="InterPro" id="IPR017853">
    <property type="entry name" value="GH"/>
</dbReference>
<dbReference type="SMART" id="SM00642">
    <property type="entry name" value="Aamy"/>
    <property type="match status" value="1"/>
</dbReference>
<organism evidence="4 5">
    <name type="scientific">Aureibacter tunicatorum</name>
    <dbReference type="NCBI Taxonomy" id="866807"/>
    <lineage>
        <taxon>Bacteria</taxon>
        <taxon>Pseudomonadati</taxon>
        <taxon>Bacteroidota</taxon>
        <taxon>Cytophagia</taxon>
        <taxon>Cytophagales</taxon>
        <taxon>Persicobacteraceae</taxon>
        <taxon>Aureibacter</taxon>
    </lineage>
</organism>
<dbReference type="GO" id="GO:0005975">
    <property type="term" value="P:carbohydrate metabolic process"/>
    <property type="evidence" value="ECO:0007669"/>
    <property type="project" value="InterPro"/>
</dbReference>
<dbReference type="GO" id="GO:0003844">
    <property type="term" value="F:1,4-alpha-glucan branching enzyme activity"/>
    <property type="evidence" value="ECO:0007669"/>
    <property type="project" value="TreeGrafter"/>
</dbReference>
<name>A0AAE4BQ34_9BACT</name>
<dbReference type="InterPro" id="IPR013783">
    <property type="entry name" value="Ig-like_fold"/>
</dbReference>
<sequence>MKRRFLLLLICFALGQLTPIKAQDYWFEPSNATVNDELTIYLRASNRSSVNMYAGVRVGSSTFQYINNNDWNSTPSHSFFEEDPNQTNVWKKTIKPSSYFGVPEGTVVKGIDIIFREGSSKIIDADLFLDLDDAQVNAPSIWLESSPEKPLIDQEVTITFRPSEAPGGSLRNAERIFAHTWAITSGPDSNNADYEGQAHWGDNTKGEFKNKGDGVWELTFTPRDHYNISDPYASLFKIGFVFRDETGANQQKTAEGEDIYLQADPGFYITQNEPLKNKVSIKKGETVDLKFTAIENSNWEVILNGESEHTVDNATSLSHSITFSEKEDTEIIVKASTLEGEYTQKTIAVNVFEEKIAELPAWAYYGNQPRMGIIYHNGLNSTENDPSKTTLVLHTPTNVTYKSGTGEVYGVQSIPNKEVVNVIGDFNNWMVTEEYQMYNTPDGNYFWITIENLEAQKPYVFQYLIDGDLHIADPYAEHIVDSDDSYIPESTFPSLPEYPHGKASDRASLIQTGMGNYAWQISNFQPVSHNLLNIYELHFRDFTEEGTYKAAMAKLPYLKDMGINCIHVMPISEFEGNDSWGYNPNFYFAPDKAYGTKQDLKQFIDEAHKMDIAVINDLVLNHSFHSSPFSRMYYNDIDNKPAPYNPWYNEDHNFDEPAAHWGVDFNHTSEHTQALVDSVTNFWMSEYKFDGFRFDFTKGFSNTHWVGEGNWGSDYDQDRVDILKRMANKVWSNHPGSIVCFEHLANQTEDSELANHGILMWSGAGLNYNYSEMAKNNFKNIDISSAYYKNVGFNLQNWMSYMESHDEERLAFRAVNEGRNLNSSNNFNGGANDNQLQIIIPRLQATATFNLLLPGPRMIWQFGELAYDYSINYNGRTGRKPVKWEYFEHPERKKLYRTYADLLSLRNNYDLYVTADQNQDFDLAQGHKRTTLNSRDKGESGNATFQVIAVGNFMEETQDITPYFGSTGTWYDFETGDSYEVTSTDQTVRLEAGRARVFISKKLKKANLHNPVIVDHQEDMMLTERGQSFDIDPSWFTVEDEDNDLTTAFNLTILNGEGYTYDNFTITPDNEYFVGDLNVNIVASDGERLSDPYTFSLTYDGENVLFIRVKDQTYTYGDPELVHEVAFEGFVDDDDESILEGELVYMIENDKIKASGLTSDKYELAYVDGKYTFVKKLLNVKAEDITAIENGEHPPLAITYDGFVNGENENDLDRKPEIYFDGVWPLAKGVYTLTVAGAESENYDFEYEDGKLIVQGATPIIVTEWPIISKGVYGQKLSEISFTGGEANMDGSFEFVDKDEILNAGIYSNVTMQFIADDESAGSLKGFVALEIEKATQTIEITDTPQSLRIGESFELFANTNSGLAVSYESSDESIISVDGNIIIAHQEGEATITALQEGNDNYLESRLDFTVDVEKLTNIESPDQMFIYPNPANNIIFAKGIKTNMEYVIYDMNGRSLITGLLKSNQGISISSLRAGVYMLKLSDNSVHKIIKK</sequence>
<dbReference type="Gene3D" id="3.20.20.80">
    <property type="entry name" value="Glycosidases"/>
    <property type="match status" value="1"/>
</dbReference>
<dbReference type="Pfam" id="PF18962">
    <property type="entry name" value="Por_Secre_tail"/>
    <property type="match status" value="1"/>
</dbReference>
<dbReference type="SUPFAM" id="SSF49373">
    <property type="entry name" value="Invasin/intimin cell-adhesion fragments"/>
    <property type="match status" value="1"/>
</dbReference>
<dbReference type="InterPro" id="IPR014756">
    <property type="entry name" value="Ig_E-set"/>
</dbReference>
<proteinExistence type="predicted"/>
<dbReference type="PANTHER" id="PTHR43651:SF3">
    <property type="entry name" value="1,4-ALPHA-GLUCAN-BRANCHING ENZYME"/>
    <property type="match status" value="1"/>
</dbReference>
<dbReference type="GO" id="GO:0005737">
    <property type="term" value="C:cytoplasm"/>
    <property type="evidence" value="ECO:0007669"/>
    <property type="project" value="TreeGrafter"/>
</dbReference>
<evidence type="ECO:0000259" key="3">
    <source>
        <dbReference type="SMART" id="SM00642"/>
    </source>
</evidence>
<dbReference type="PANTHER" id="PTHR43651">
    <property type="entry name" value="1,4-ALPHA-GLUCAN-BRANCHING ENZYME"/>
    <property type="match status" value="1"/>
</dbReference>
<dbReference type="NCBIfam" id="TIGR04183">
    <property type="entry name" value="Por_Secre_tail"/>
    <property type="match status" value="1"/>
</dbReference>
<dbReference type="CDD" id="cd11350">
    <property type="entry name" value="AmyAc_4"/>
    <property type="match status" value="1"/>
</dbReference>
<dbReference type="InterPro" id="IPR006047">
    <property type="entry name" value="GH13_cat_dom"/>
</dbReference>
<gene>
    <name evidence="4" type="ORF">HNQ88_001711</name>
</gene>
<accession>A0AAE4BQ34</accession>
<dbReference type="SUPFAM" id="SSF51445">
    <property type="entry name" value="(Trans)glycosidases"/>
    <property type="match status" value="1"/>
</dbReference>
<feature type="chain" id="PRO_5041912328" evidence="2">
    <location>
        <begin position="23"/>
        <end position="1494"/>
    </location>
</feature>
<feature type="domain" description="Glycosyl hydrolase family 13 catalytic" evidence="3">
    <location>
        <begin position="536"/>
        <end position="906"/>
    </location>
</feature>
<dbReference type="RefSeq" id="WP_309938182.1">
    <property type="nucleotide sequence ID" value="NZ_AP025305.1"/>
</dbReference>